<evidence type="ECO:0000313" key="3">
    <source>
        <dbReference type="Proteomes" id="UP001147746"/>
    </source>
</evidence>
<dbReference type="AlphaFoldDB" id="A0A9W9U5S9"/>
<protein>
    <submittedName>
        <fullName evidence="2">Uncharacterized protein</fullName>
    </submittedName>
</protein>
<reference evidence="2" key="2">
    <citation type="journal article" date="2023" name="IMA Fungus">
        <title>Comparative genomic study of the Penicillium genus elucidates a diverse pangenome and 15 lateral gene transfer events.</title>
        <authorList>
            <person name="Petersen C."/>
            <person name="Sorensen T."/>
            <person name="Nielsen M.R."/>
            <person name="Sondergaard T.E."/>
            <person name="Sorensen J.L."/>
            <person name="Fitzpatrick D.A."/>
            <person name="Frisvad J.C."/>
            <person name="Nielsen K.L."/>
        </authorList>
    </citation>
    <scope>NUCLEOTIDE SEQUENCE</scope>
    <source>
        <strain evidence="2">IBT 21472</strain>
    </source>
</reference>
<feature type="compositionally biased region" description="Polar residues" evidence="1">
    <location>
        <begin position="22"/>
        <end position="32"/>
    </location>
</feature>
<reference evidence="2" key="1">
    <citation type="submission" date="2022-12" db="EMBL/GenBank/DDBJ databases">
        <authorList>
            <person name="Petersen C."/>
        </authorList>
    </citation>
    <scope>NUCLEOTIDE SEQUENCE</scope>
    <source>
        <strain evidence="2">IBT 21472</strain>
    </source>
</reference>
<comment type="caution">
    <text evidence="2">The sequence shown here is derived from an EMBL/GenBank/DDBJ whole genome shotgun (WGS) entry which is preliminary data.</text>
</comment>
<evidence type="ECO:0000256" key="1">
    <source>
        <dbReference type="SAM" id="MobiDB-lite"/>
    </source>
</evidence>
<feature type="region of interest" description="Disordered" evidence="1">
    <location>
        <begin position="8"/>
        <end position="32"/>
    </location>
</feature>
<sequence length="137" mass="14734">MVWCVKGQVKSRRPGPALPKLPSNSRLQSTLPASRQGIPTGLHMQSSFCIENVLGLSSDLLFGERYPYAVYTSFSLATLRSLGASSLTYPQKQSIALARTIMLSSMIAAIEAGIVPTLPACGREAGTLSQKEKDTVY</sequence>
<proteinExistence type="predicted"/>
<gene>
    <name evidence="2" type="ORF">N7476_005060</name>
</gene>
<dbReference type="Proteomes" id="UP001147746">
    <property type="component" value="Unassembled WGS sequence"/>
</dbReference>
<keyword evidence="3" id="KW-1185">Reference proteome</keyword>
<evidence type="ECO:0000313" key="2">
    <source>
        <dbReference type="EMBL" id="KAJ5318640.1"/>
    </source>
</evidence>
<dbReference type="EMBL" id="JAPZBO010000004">
    <property type="protein sequence ID" value="KAJ5318640.1"/>
    <property type="molecule type" value="Genomic_DNA"/>
</dbReference>
<name>A0A9W9U5S9_9EURO</name>
<organism evidence="2 3">
    <name type="scientific">Penicillium atrosanguineum</name>
    <dbReference type="NCBI Taxonomy" id="1132637"/>
    <lineage>
        <taxon>Eukaryota</taxon>
        <taxon>Fungi</taxon>
        <taxon>Dikarya</taxon>
        <taxon>Ascomycota</taxon>
        <taxon>Pezizomycotina</taxon>
        <taxon>Eurotiomycetes</taxon>
        <taxon>Eurotiomycetidae</taxon>
        <taxon>Eurotiales</taxon>
        <taxon>Aspergillaceae</taxon>
        <taxon>Penicillium</taxon>
    </lineage>
</organism>
<accession>A0A9W9U5S9</accession>